<name>A0A813G1W8_POLGL</name>
<feature type="compositionally biased region" description="Polar residues" evidence="1">
    <location>
        <begin position="16"/>
        <end position="49"/>
    </location>
</feature>
<evidence type="ECO:0000313" key="3">
    <source>
        <dbReference type="Proteomes" id="UP000654075"/>
    </source>
</evidence>
<feature type="non-terminal residue" evidence="2">
    <location>
        <position position="1"/>
    </location>
</feature>
<keyword evidence="3" id="KW-1185">Reference proteome</keyword>
<sequence>VGTYPHPQQTPPPNQVPRSTSMVMTHPMQPSGSHLQYESASPTTPSFDQESFYDDSSHPDSQLILPRKKAKPAGHGTSRANSKIPKVPRTSANSSRKKYCGC</sequence>
<dbReference type="EMBL" id="CAJNNV010025985">
    <property type="protein sequence ID" value="CAE8616858.1"/>
    <property type="molecule type" value="Genomic_DNA"/>
</dbReference>
<evidence type="ECO:0000256" key="1">
    <source>
        <dbReference type="SAM" id="MobiDB-lite"/>
    </source>
</evidence>
<evidence type="ECO:0000313" key="2">
    <source>
        <dbReference type="EMBL" id="CAE8616858.1"/>
    </source>
</evidence>
<feature type="region of interest" description="Disordered" evidence="1">
    <location>
        <begin position="1"/>
        <end position="102"/>
    </location>
</feature>
<proteinExistence type="predicted"/>
<gene>
    <name evidence="2" type="ORF">PGLA1383_LOCUS34531</name>
</gene>
<organism evidence="2 3">
    <name type="scientific">Polarella glacialis</name>
    <name type="common">Dinoflagellate</name>
    <dbReference type="NCBI Taxonomy" id="89957"/>
    <lineage>
        <taxon>Eukaryota</taxon>
        <taxon>Sar</taxon>
        <taxon>Alveolata</taxon>
        <taxon>Dinophyceae</taxon>
        <taxon>Suessiales</taxon>
        <taxon>Suessiaceae</taxon>
        <taxon>Polarella</taxon>
    </lineage>
</organism>
<dbReference type="Proteomes" id="UP000654075">
    <property type="component" value="Unassembled WGS sequence"/>
</dbReference>
<protein>
    <submittedName>
        <fullName evidence="2">Uncharacterized protein</fullName>
    </submittedName>
</protein>
<accession>A0A813G1W8</accession>
<comment type="caution">
    <text evidence="2">The sequence shown here is derived from an EMBL/GenBank/DDBJ whole genome shotgun (WGS) entry which is preliminary data.</text>
</comment>
<dbReference type="AlphaFoldDB" id="A0A813G1W8"/>
<reference evidence="2" key="1">
    <citation type="submission" date="2021-02" db="EMBL/GenBank/DDBJ databases">
        <authorList>
            <person name="Dougan E. K."/>
            <person name="Rhodes N."/>
            <person name="Thang M."/>
            <person name="Chan C."/>
        </authorList>
    </citation>
    <scope>NUCLEOTIDE SEQUENCE</scope>
</reference>